<evidence type="ECO:0000313" key="2">
    <source>
        <dbReference type="EMBL" id="KVG75161.1"/>
    </source>
</evidence>
<dbReference type="Proteomes" id="UP000064029">
    <property type="component" value="Unassembled WGS sequence"/>
</dbReference>
<dbReference type="AlphaFoldDB" id="A0A103RW10"/>
<accession>A0A103RW10</accession>
<evidence type="ECO:0000256" key="1">
    <source>
        <dbReference type="SAM" id="MobiDB-lite"/>
    </source>
</evidence>
<sequence>MRLDVQIGIAAEVPRIVDLFAGRRIPGNRLPIADTRGNASGEQRNDQDCDDGKTTIDVIHFAGRN</sequence>
<feature type="compositionally biased region" description="Basic and acidic residues" evidence="1">
    <location>
        <begin position="43"/>
        <end position="53"/>
    </location>
</feature>
<comment type="caution">
    <text evidence="2">The sequence shown here is derived from an EMBL/GenBank/DDBJ whole genome shotgun (WGS) entry which is preliminary data.</text>
</comment>
<protein>
    <submittedName>
        <fullName evidence="2">Uncharacterized protein</fullName>
    </submittedName>
</protein>
<proteinExistence type="predicted"/>
<feature type="region of interest" description="Disordered" evidence="1">
    <location>
        <begin position="30"/>
        <end position="53"/>
    </location>
</feature>
<reference evidence="2 3" key="1">
    <citation type="submission" date="2015-11" db="EMBL/GenBank/DDBJ databases">
        <title>Expanding the genomic diversity of Burkholderia species for the development of highly accurate diagnostics.</title>
        <authorList>
            <person name="Sahl J."/>
            <person name="Keim P."/>
            <person name="Wagner D."/>
        </authorList>
    </citation>
    <scope>NUCLEOTIDE SEQUENCE [LARGE SCALE GENOMIC DNA]</scope>
    <source>
        <strain evidence="2 3">MSMB2036</strain>
    </source>
</reference>
<organism evidence="2 3">
    <name type="scientific">Burkholderia ubonensis</name>
    <dbReference type="NCBI Taxonomy" id="101571"/>
    <lineage>
        <taxon>Bacteria</taxon>
        <taxon>Pseudomonadati</taxon>
        <taxon>Pseudomonadota</taxon>
        <taxon>Betaproteobacteria</taxon>
        <taxon>Burkholderiales</taxon>
        <taxon>Burkholderiaceae</taxon>
        <taxon>Burkholderia</taxon>
        <taxon>Burkholderia cepacia complex</taxon>
    </lineage>
</organism>
<gene>
    <name evidence="2" type="ORF">WJ33_14620</name>
</gene>
<dbReference type="EMBL" id="LOXM01000021">
    <property type="protein sequence ID" value="KVG75161.1"/>
    <property type="molecule type" value="Genomic_DNA"/>
</dbReference>
<name>A0A103RW10_9BURK</name>
<evidence type="ECO:0000313" key="3">
    <source>
        <dbReference type="Proteomes" id="UP000064029"/>
    </source>
</evidence>